<protein>
    <submittedName>
        <fullName evidence="1">Uncharacterized protein</fullName>
    </submittedName>
</protein>
<reference evidence="1 2" key="1">
    <citation type="journal article" date="2015" name="Genome Biol.">
        <title>Comparative genomics of Steinernema reveals deeply conserved gene regulatory networks.</title>
        <authorList>
            <person name="Dillman A.R."/>
            <person name="Macchietto M."/>
            <person name="Porter C.F."/>
            <person name="Rogers A."/>
            <person name="Williams B."/>
            <person name="Antoshechkin I."/>
            <person name="Lee M.M."/>
            <person name="Goodwin Z."/>
            <person name="Lu X."/>
            <person name="Lewis E.E."/>
            <person name="Goodrich-Blair H."/>
            <person name="Stock S.P."/>
            <person name="Adams B.J."/>
            <person name="Sternberg P.W."/>
            <person name="Mortazavi A."/>
        </authorList>
    </citation>
    <scope>NUCLEOTIDE SEQUENCE [LARGE SCALE GENOMIC DNA]</scope>
    <source>
        <strain evidence="1 2">ALL</strain>
    </source>
</reference>
<dbReference type="Proteomes" id="UP000298663">
    <property type="component" value="Unassembled WGS sequence"/>
</dbReference>
<organism evidence="1 2">
    <name type="scientific">Steinernema carpocapsae</name>
    <name type="common">Entomopathogenic nematode</name>
    <dbReference type="NCBI Taxonomy" id="34508"/>
    <lineage>
        <taxon>Eukaryota</taxon>
        <taxon>Metazoa</taxon>
        <taxon>Ecdysozoa</taxon>
        <taxon>Nematoda</taxon>
        <taxon>Chromadorea</taxon>
        <taxon>Rhabditida</taxon>
        <taxon>Tylenchina</taxon>
        <taxon>Panagrolaimomorpha</taxon>
        <taxon>Strongyloidoidea</taxon>
        <taxon>Steinernematidae</taxon>
        <taxon>Steinernema</taxon>
    </lineage>
</organism>
<proteinExistence type="predicted"/>
<evidence type="ECO:0000313" key="2">
    <source>
        <dbReference type="Proteomes" id="UP000298663"/>
    </source>
</evidence>
<evidence type="ECO:0000313" key="1">
    <source>
        <dbReference type="EMBL" id="TKR89890.1"/>
    </source>
</evidence>
<keyword evidence="2" id="KW-1185">Reference proteome</keyword>
<reference evidence="1 2" key="2">
    <citation type="journal article" date="2019" name="G3 (Bethesda)">
        <title>Hybrid Assembly of the Genome of the Entomopathogenic Nematode Steinernema carpocapsae Identifies the X-Chromosome.</title>
        <authorList>
            <person name="Serra L."/>
            <person name="Macchietto M."/>
            <person name="Macias-Munoz A."/>
            <person name="McGill C.J."/>
            <person name="Rodriguez I.M."/>
            <person name="Rodriguez B."/>
            <person name="Murad R."/>
            <person name="Mortazavi A."/>
        </authorList>
    </citation>
    <scope>NUCLEOTIDE SEQUENCE [LARGE SCALE GENOMIC DNA]</scope>
    <source>
        <strain evidence="1 2">ALL</strain>
    </source>
</reference>
<dbReference type="EMBL" id="AZBU02000003">
    <property type="protein sequence ID" value="TKR89890.1"/>
    <property type="molecule type" value="Genomic_DNA"/>
</dbReference>
<dbReference type="AlphaFoldDB" id="A0A4U5P2G1"/>
<sequence length="67" mass="7665">MSCDNGFGERLLEKTAEFLSQQQRAYDQAPTSQGVGSDKVTLLNPRTQNYFIFPLSRRRPLSPFARK</sequence>
<accession>A0A4U5P2G1</accession>
<name>A0A4U5P2G1_STECR</name>
<gene>
    <name evidence="1" type="ORF">L596_013929</name>
</gene>
<comment type="caution">
    <text evidence="1">The sequence shown here is derived from an EMBL/GenBank/DDBJ whole genome shotgun (WGS) entry which is preliminary data.</text>
</comment>